<dbReference type="EnsemblMetazoa" id="tetur01g14630.1">
    <property type="protein sequence ID" value="tetur01g14630.1"/>
    <property type="gene ID" value="tetur01g14630"/>
</dbReference>
<proteinExistence type="predicted"/>
<dbReference type="PROSITE" id="PS50102">
    <property type="entry name" value="RRM"/>
    <property type="match status" value="2"/>
</dbReference>
<dbReference type="GO" id="GO:0008380">
    <property type="term" value="P:RNA splicing"/>
    <property type="evidence" value="ECO:0007669"/>
    <property type="project" value="UniProtKB-KW"/>
</dbReference>
<evidence type="ECO:0000259" key="11">
    <source>
        <dbReference type="PROSITE" id="PS50102"/>
    </source>
</evidence>
<dbReference type="InterPro" id="IPR000504">
    <property type="entry name" value="RRM_dom"/>
</dbReference>
<dbReference type="KEGG" id="tut:107366464"/>
<evidence type="ECO:0000256" key="9">
    <source>
        <dbReference type="PROSITE-ProRule" id="PRU00176"/>
    </source>
</evidence>
<keyword evidence="3" id="KW-0677">Repeat</keyword>
<dbReference type="KEGG" id="tut:107363402"/>
<evidence type="ECO:0000256" key="5">
    <source>
        <dbReference type="ARBA" id="ARBA00023015"/>
    </source>
</evidence>
<gene>
    <name evidence="12" type="primary">107363402</name>
</gene>
<dbReference type="SUPFAM" id="SSF54928">
    <property type="entry name" value="RNA-binding domain, RBD"/>
    <property type="match status" value="2"/>
</dbReference>
<dbReference type="InterPro" id="IPR035979">
    <property type="entry name" value="RBD_domain_sf"/>
</dbReference>
<dbReference type="OrthoDB" id="2020831at2759"/>
<dbReference type="AlphaFoldDB" id="T1JTM1"/>
<dbReference type="SMART" id="SM00360">
    <property type="entry name" value="RRM"/>
    <property type="match status" value="2"/>
</dbReference>
<organism evidence="12 13">
    <name type="scientific">Tetranychus urticae</name>
    <name type="common">Two-spotted spider mite</name>
    <dbReference type="NCBI Taxonomy" id="32264"/>
    <lineage>
        <taxon>Eukaryota</taxon>
        <taxon>Metazoa</taxon>
        <taxon>Ecdysozoa</taxon>
        <taxon>Arthropoda</taxon>
        <taxon>Chelicerata</taxon>
        <taxon>Arachnida</taxon>
        <taxon>Acari</taxon>
        <taxon>Acariformes</taxon>
        <taxon>Trombidiformes</taxon>
        <taxon>Prostigmata</taxon>
        <taxon>Eleutherengona</taxon>
        <taxon>Raphignathae</taxon>
        <taxon>Tetranychoidea</taxon>
        <taxon>Tetranychidae</taxon>
        <taxon>Tetranychus</taxon>
    </lineage>
</organism>
<dbReference type="FunFam" id="3.30.70.330:FF:000098">
    <property type="entry name" value="TAR DNA-binding protein 43"/>
    <property type="match status" value="1"/>
</dbReference>
<dbReference type="HOGENOM" id="CLU_012062_6_0_1"/>
<feature type="domain" description="RRM" evidence="11">
    <location>
        <begin position="192"/>
        <end position="261"/>
    </location>
</feature>
<dbReference type="GO" id="GO:0003723">
    <property type="term" value="F:RNA binding"/>
    <property type="evidence" value="ECO:0007669"/>
    <property type="project" value="UniProtKB-UniRule"/>
</dbReference>
<keyword evidence="4 9" id="KW-0694">RNA-binding</keyword>
<feature type="domain" description="RRM" evidence="11">
    <location>
        <begin position="105"/>
        <end position="183"/>
    </location>
</feature>
<evidence type="ECO:0000256" key="2">
    <source>
        <dbReference type="ARBA" id="ARBA00022664"/>
    </source>
</evidence>
<evidence type="ECO:0000256" key="1">
    <source>
        <dbReference type="ARBA" id="ARBA00004123"/>
    </source>
</evidence>
<dbReference type="PANTHER" id="PTHR48033">
    <property type="entry name" value="RNA-BINDING (RRM/RBD/RNP MOTIFS) FAMILY PROTEIN"/>
    <property type="match status" value="1"/>
</dbReference>
<keyword evidence="13" id="KW-1185">Reference proteome</keyword>
<dbReference type="GO" id="GO:0010468">
    <property type="term" value="P:regulation of gene expression"/>
    <property type="evidence" value="ECO:0007669"/>
    <property type="project" value="TreeGrafter"/>
</dbReference>
<reference evidence="13" key="1">
    <citation type="submission" date="2011-08" db="EMBL/GenBank/DDBJ databases">
        <authorList>
            <person name="Rombauts S."/>
        </authorList>
    </citation>
    <scope>NUCLEOTIDE SEQUENCE</scope>
    <source>
        <strain evidence="13">London</strain>
    </source>
</reference>
<accession>T1JTM1</accession>
<keyword evidence="2" id="KW-0507">mRNA processing</keyword>
<dbReference type="CDD" id="cd12321">
    <property type="entry name" value="RRM1_TDP43"/>
    <property type="match status" value="1"/>
</dbReference>
<dbReference type="CDD" id="cd12322">
    <property type="entry name" value="RRM2_TDP43"/>
    <property type="match status" value="1"/>
</dbReference>
<keyword evidence="7" id="KW-0508">mRNA splicing</keyword>
<reference evidence="12" key="2">
    <citation type="submission" date="2015-06" db="UniProtKB">
        <authorList>
            <consortium name="EnsemblMetazoa"/>
        </authorList>
    </citation>
    <scope>IDENTIFICATION</scope>
</reference>
<dbReference type="PANTHER" id="PTHR48033:SF9">
    <property type="entry name" value="TAR DNA-BINDING PROTEIN 43"/>
    <property type="match status" value="1"/>
</dbReference>
<dbReference type="GO" id="GO:0000785">
    <property type="term" value="C:chromatin"/>
    <property type="evidence" value="ECO:0007669"/>
    <property type="project" value="TreeGrafter"/>
</dbReference>
<keyword evidence="8" id="KW-0539">Nucleus</keyword>
<dbReference type="InterPro" id="IPR041105">
    <property type="entry name" value="TDP-43_N"/>
</dbReference>
<dbReference type="GO" id="GO:0005654">
    <property type="term" value="C:nucleoplasm"/>
    <property type="evidence" value="ECO:0007669"/>
    <property type="project" value="TreeGrafter"/>
</dbReference>
<dbReference type="CDD" id="cd19609">
    <property type="entry name" value="NTD_TDP-43"/>
    <property type="match status" value="1"/>
</dbReference>
<comment type="subcellular location">
    <subcellularLocation>
        <location evidence="1">Nucleus</location>
    </subcellularLocation>
</comment>
<evidence type="ECO:0000256" key="8">
    <source>
        <dbReference type="ARBA" id="ARBA00023242"/>
    </source>
</evidence>
<dbReference type="Pfam" id="PF00076">
    <property type="entry name" value="RRM_1"/>
    <property type="match status" value="2"/>
</dbReference>
<evidence type="ECO:0000313" key="13">
    <source>
        <dbReference type="Proteomes" id="UP000015104"/>
    </source>
</evidence>
<protein>
    <recommendedName>
        <fullName evidence="11">RRM domain-containing protein</fullName>
    </recommendedName>
</protein>
<dbReference type="InterPro" id="IPR012677">
    <property type="entry name" value="Nucleotide-bd_a/b_plait_sf"/>
</dbReference>
<dbReference type="Pfam" id="PF18694">
    <property type="entry name" value="TDP-43_N"/>
    <property type="match status" value="1"/>
</dbReference>
<keyword evidence="5" id="KW-0805">Transcription regulation</keyword>
<feature type="region of interest" description="Disordered" evidence="10">
    <location>
        <begin position="281"/>
        <end position="302"/>
    </location>
</feature>
<keyword evidence="6" id="KW-0804">Transcription</keyword>
<dbReference type="GO" id="GO:0006397">
    <property type="term" value="P:mRNA processing"/>
    <property type="evidence" value="ECO:0007669"/>
    <property type="project" value="UniProtKB-KW"/>
</dbReference>
<evidence type="ECO:0000256" key="3">
    <source>
        <dbReference type="ARBA" id="ARBA00022737"/>
    </source>
</evidence>
<evidence type="ECO:0000256" key="7">
    <source>
        <dbReference type="ARBA" id="ARBA00023187"/>
    </source>
</evidence>
<evidence type="ECO:0000256" key="6">
    <source>
        <dbReference type="ARBA" id="ARBA00023163"/>
    </source>
</evidence>
<evidence type="ECO:0000256" key="4">
    <source>
        <dbReference type="ARBA" id="ARBA00022884"/>
    </source>
</evidence>
<evidence type="ECO:0000313" key="12">
    <source>
        <dbReference type="EnsemblMetazoa" id="tetur01g14630.1"/>
    </source>
</evidence>
<evidence type="ECO:0000256" key="10">
    <source>
        <dbReference type="SAM" id="MobiDB-lite"/>
    </source>
</evidence>
<dbReference type="OMA" id="NNFNMHP"/>
<sequence length="329" mass="37357">MACYVQVCENETSEPIELPIQEDGTMLLTTLTSQFPGASGLRYRNEETGTMRAVSLVENKFQAPDKGWSKISVYYVVFPKGDNKRKSDDVSDEESSVRKKPTKCTDLIVLGLPWKTTETELREYFEQFGELLMAQVKKDPETGLSKGFGFIRFGDYDTQKQVIQKRHNIGGRWCDVRIPLSKGDAYSTEYDRKIFVGRLTEDITTEDLREYFSKFGDITDVFIPRPFRAFAFVTYESEVSQNICGDHIVKGVSLHVSNAVPKSEMSSNRFSVNNHFSPYGPGNQMSKISHGGMPPMSNPTSRYSHQPYYSSYAARRATYGSQPLPRRLD</sequence>
<dbReference type="Gene3D" id="3.30.70.330">
    <property type="match status" value="2"/>
</dbReference>
<dbReference type="Proteomes" id="UP000015104">
    <property type="component" value="Unassembled WGS sequence"/>
</dbReference>
<dbReference type="eggNOG" id="ENOG502QPQ8">
    <property type="taxonomic scope" value="Eukaryota"/>
</dbReference>
<dbReference type="STRING" id="32264.T1JTM1"/>
<dbReference type="EMBL" id="CAEY01000481">
    <property type="status" value="NOT_ANNOTATED_CDS"/>
    <property type="molecule type" value="Genomic_DNA"/>
</dbReference>
<name>T1JTM1_TETUR</name>